<organism evidence="1 2">
    <name type="scientific">Piloderma croceum (strain F 1598)</name>
    <dbReference type="NCBI Taxonomy" id="765440"/>
    <lineage>
        <taxon>Eukaryota</taxon>
        <taxon>Fungi</taxon>
        <taxon>Dikarya</taxon>
        <taxon>Basidiomycota</taxon>
        <taxon>Agaricomycotina</taxon>
        <taxon>Agaricomycetes</taxon>
        <taxon>Agaricomycetidae</taxon>
        <taxon>Atheliales</taxon>
        <taxon>Atheliaceae</taxon>
        <taxon>Piloderma</taxon>
    </lineage>
</organism>
<reference evidence="1 2" key="1">
    <citation type="submission" date="2014-04" db="EMBL/GenBank/DDBJ databases">
        <authorList>
            <consortium name="DOE Joint Genome Institute"/>
            <person name="Kuo A."/>
            <person name="Tarkka M."/>
            <person name="Buscot F."/>
            <person name="Kohler A."/>
            <person name="Nagy L.G."/>
            <person name="Floudas D."/>
            <person name="Copeland A."/>
            <person name="Barry K.W."/>
            <person name="Cichocki N."/>
            <person name="Veneault-Fourrey C."/>
            <person name="LaButti K."/>
            <person name="Lindquist E.A."/>
            <person name="Lipzen A."/>
            <person name="Lundell T."/>
            <person name="Morin E."/>
            <person name="Murat C."/>
            <person name="Sun H."/>
            <person name="Tunlid A."/>
            <person name="Henrissat B."/>
            <person name="Grigoriev I.V."/>
            <person name="Hibbett D.S."/>
            <person name="Martin F."/>
            <person name="Nordberg H.P."/>
            <person name="Cantor M.N."/>
            <person name="Hua S.X."/>
        </authorList>
    </citation>
    <scope>NUCLEOTIDE SEQUENCE [LARGE SCALE GENOMIC DNA]</scope>
    <source>
        <strain evidence="1 2">F 1598</strain>
    </source>
</reference>
<dbReference type="Proteomes" id="UP000054166">
    <property type="component" value="Unassembled WGS sequence"/>
</dbReference>
<evidence type="ECO:0000313" key="2">
    <source>
        <dbReference type="Proteomes" id="UP000054166"/>
    </source>
</evidence>
<keyword evidence="2" id="KW-1185">Reference proteome</keyword>
<dbReference type="HOGENOM" id="CLU_1661449_0_0_1"/>
<reference evidence="2" key="2">
    <citation type="submission" date="2015-01" db="EMBL/GenBank/DDBJ databases">
        <title>Evolutionary Origins and Diversification of the Mycorrhizal Mutualists.</title>
        <authorList>
            <consortium name="DOE Joint Genome Institute"/>
            <consortium name="Mycorrhizal Genomics Consortium"/>
            <person name="Kohler A."/>
            <person name="Kuo A."/>
            <person name="Nagy L.G."/>
            <person name="Floudas D."/>
            <person name="Copeland A."/>
            <person name="Barry K.W."/>
            <person name="Cichocki N."/>
            <person name="Veneault-Fourrey C."/>
            <person name="LaButti K."/>
            <person name="Lindquist E.A."/>
            <person name="Lipzen A."/>
            <person name="Lundell T."/>
            <person name="Morin E."/>
            <person name="Murat C."/>
            <person name="Riley R."/>
            <person name="Ohm R."/>
            <person name="Sun H."/>
            <person name="Tunlid A."/>
            <person name="Henrissat B."/>
            <person name="Grigoriev I.V."/>
            <person name="Hibbett D.S."/>
            <person name="Martin F."/>
        </authorList>
    </citation>
    <scope>NUCLEOTIDE SEQUENCE [LARGE SCALE GENOMIC DNA]</scope>
    <source>
        <strain evidence="2">F 1598</strain>
    </source>
</reference>
<accession>A0A0C3CG42</accession>
<evidence type="ECO:0000313" key="1">
    <source>
        <dbReference type="EMBL" id="KIM88717.1"/>
    </source>
</evidence>
<dbReference type="InParanoid" id="A0A0C3CG42"/>
<proteinExistence type="predicted"/>
<sequence length="159" mass="17702">MAAAVVSPAAISLSVVPVVPMLQYSALIPNKTQLSGLGIKSFLSIIPHDPKLNSKIVDENDPPGSIRTRRHVFCIRKTDRHLVPLYLVRSMKTTEIETKSNPRSIYRDQDLHEEFANVSNAAQDWTFTSRQCLLVKQPNIPNTAVAIIFPSHSTTLFPL</sequence>
<gene>
    <name evidence="1" type="ORF">PILCRDRAFT_236435</name>
</gene>
<dbReference type="AlphaFoldDB" id="A0A0C3CG42"/>
<protein>
    <submittedName>
        <fullName evidence="1">Uncharacterized protein</fullName>
    </submittedName>
</protein>
<name>A0A0C3CG42_PILCF</name>
<dbReference type="EMBL" id="KN832976">
    <property type="protein sequence ID" value="KIM88717.1"/>
    <property type="molecule type" value="Genomic_DNA"/>
</dbReference>